<protein>
    <recommendedName>
        <fullName evidence="4">Fucose-specific lectin</fullName>
    </recommendedName>
</protein>
<dbReference type="InParanoid" id="A0A136IMP3"/>
<dbReference type="Proteomes" id="UP000070501">
    <property type="component" value="Unassembled WGS sequence"/>
</dbReference>
<evidence type="ECO:0000313" key="2">
    <source>
        <dbReference type="EMBL" id="KXJ86205.1"/>
    </source>
</evidence>
<accession>A0A136IMP3</accession>
<feature type="compositionally biased region" description="Polar residues" evidence="1">
    <location>
        <begin position="59"/>
        <end position="68"/>
    </location>
</feature>
<feature type="region of interest" description="Disordered" evidence="1">
    <location>
        <begin position="85"/>
        <end position="106"/>
    </location>
</feature>
<dbReference type="OrthoDB" id="4696326at2759"/>
<dbReference type="EMBL" id="KQ964270">
    <property type="protein sequence ID" value="KXJ86205.1"/>
    <property type="molecule type" value="Genomic_DNA"/>
</dbReference>
<feature type="region of interest" description="Disordered" evidence="1">
    <location>
        <begin position="1"/>
        <end position="68"/>
    </location>
</feature>
<dbReference type="AlphaFoldDB" id="A0A136IMP3"/>
<sequence length="498" mass="52819">MSQVPNSPPPQYIDNGANLPEVVSPGQHPYADGPQVINSGPQHAPELYHQYGNGHSHPYQGQQQYDTSPEVTYSNTDYKGGTVVPGPGAVPHEGSAANHGAGAEGATKPIPFWRRKRMMLLAAGVVLLVIVGAVVGGVVGSQKAKSSAGADSATSPAQGVSPPGSSPTPSTTPVAVSRRPGTVATTSRGVEVFTHGIQLFWQDEGSPDITYSVYNNGLDYGPLRQLNLSRPPKGATPLAATSWFVDNNRTNNASVQLYYLLETNSAGRLDIAMADLVCTRQQACTETGTTIISANVTAEVASNSDLTAVWRRDQKNFKYNNRVYYQAKGTGSLIELSGDTATTTGWAETDLKAQAQNGSSLASVFADGYSMELYYLDTTGALTGLVNTDHWASPTQIKADSGDTGAAGTGVIEACWENSSNIFRIYRATDKGNLVEYNRKGVGSSWAAGMSPNGRAADSTFTVSSWDADVRLFFVEKGVMTRGTRGTTSWKMDAVKDI</sequence>
<feature type="compositionally biased region" description="Pro residues" evidence="1">
    <location>
        <begin position="1"/>
        <end position="11"/>
    </location>
</feature>
<gene>
    <name evidence="2" type="ORF">Micbo1qcDRAFT_237132</name>
</gene>
<name>A0A136IMP3_9PEZI</name>
<feature type="compositionally biased region" description="Low complexity" evidence="1">
    <location>
        <begin position="159"/>
        <end position="177"/>
    </location>
</feature>
<dbReference type="Gene3D" id="2.120.10.70">
    <property type="entry name" value="Fucose-specific lectin"/>
    <property type="match status" value="1"/>
</dbReference>
<dbReference type="SUPFAM" id="SSF89372">
    <property type="entry name" value="Fucose-specific lectin"/>
    <property type="match status" value="1"/>
</dbReference>
<evidence type="ECO:0008006" key="4">
    <source>
        <dbReference type="Google" id="ProtNLM"/>
    </source>
</evidence>
<organism evidence="2 3">
    <name type="scientific">Microdochium bolleyi</name>
    <dbReference type="NCBI Taxonomy" id="196109"/>
    <lineage>
        <taxon>Eukaryota</taxon>
        <taxon>Fungi</taxon>
        <taxon>Dikarya</taxon>
        <taxon>Ascomycota</taxon>
        <taxon>Pezizomycotina</taxon>
        <taxon>Sordariomycetes</taxon>
        <taxon>Xylariomycetidae</taxon>
        <taxon>Xylariales</taxon>
        <taxon>Microdochiaceae</taxon>
        <taxon>Microdochium</taxon>
    </lineage>
</organism>
<proteinExistence type="predicted"/>
<reference evidence="3" key="1">
    <citation type="submission" date="2016-02" db="EMBL/GenBank/DDBJ databases">
        <title>Draft genome sequence of Microdochium bolleyi, a fungal endophyte of beachgrass.</title>
        <authorList>
            <consortium name="DOE Joint Genome Institute"/>
            <person name="David A.S."/>
            <person name="May G."/>
            <person name="Haridas S."/>
            <person name="Lim J."/>
            <person name="Wang M."/>
            <person name="Labutti K."/>
            <person name="Lipzen A."/>
            <person name="Barry K."/>
            <person name="Grigoriev I.V."/>
        </authorList>
    </citation>
    <scope>NUCLEOTIDE SEQUENCE [LARGE SCALE GENOMIC DNA]</scope>
    <source>
        <strain evidence="3">J235TASD1</strain>
    </source>
</reference>
<feature type="region of interest" description="Disordered" evidence="1">
    <location>
        <begin position="146"/>
        <end position="181"/>
    </location>
</feature>
<keyword evidence="3" id="KW-1185">Reference proteome</keyword>
<evidence type="ECO:0000256" key="1">
    <source>
        <dbReference type="SAM" id="MobiDB-lite"/>
    </source>
</evidence>
<evidence type="ECO:0000313" key="3">
    <source>
        <dbReference type="Proteomes" id="UP000070501"/>
    </source>
</evidence>